<dbReference type="Proteomes" id="UP000641386">
    <property type="component" value="Unassembled WGS sequence"/>
</dbReference>
<dbReference type="PRINTS" id="PR01790">
    <property type="entry name" value="SMP30FAMILY"/>
</dbReference>
<dbReference type="PANTHER" id="PTHR10907:SF47">
    <property type="entry name" value="REGUCALCIN"/>
    <property type="match status" value="1"/>
</dbReference>
<protein>
    <submittedName>
        <fullName evidence="5">Calcium-binding protein</fullName>
    </submittedName>
</protein>
<reference evidence="5" key="1">
    <citation type="journal article" date="2014" name="Int. J. Syst. Evol. Microbiol.">
        <title>Complete genome sequence of Corynebacterium casei LMG S-19264T (=DSM 44701T), isolated from a smear-ripened cheese.</title>
        <authorList>
            <consortium name="US DOE Joint Genome Institute (JGI-PGF)"/>
            <person name="Walter F."/>
            <person name="Albersmeier A."/>
            <person name="Kalinowski J."/>
            <person name="Ruckert C."/>
        </authorList>
    </citation>
    <scope>NUCLEOTIDE SEQUENCE</scope>
    <source>
        <strain evidence="5">JCM 3302</strain>
    </source>
</reference>
<organism evidence="5 6">
    <name type="scientific">Streptomyces spiralis</name>
    <dbReference type="NCBI Taxonomy" id="66376"/>
    <lineage>
        <taxon>Bacteria</taxon>
        <taxon>Bacillati</taxon>
        <taxon>Actinomycetota</taxon>
        <taxon>Actinomycetes</taxon>
        <taxon>Kitasatosporales</taxon>
        <taxon>Streptomycetaceae</taxon>
        <taxon>Streptomyces</taxon>
    </lineage>
</organism>
<reference evidence="5" key="2">
    <citation type="submission" date="2020-09" db="EMBL/GenBank/DDBJ databases">
        <authorList>
            <person name="Sun Q."/>
            <person name="Ohkuma M."/>
        </authorList>
    </citation>
    <scope>NUCLEOTIDE SEQUENCE</scope>
    <source>
        <strain evidence="5">JCM 3302</strain>
    </source>
</reference>
<dbReference type="PANTHER" id="PTHR10907">
    <property type="entry name" value="REGUCALCIN"/>
    <property type="match status" value="1"/>
</dbReference>
<dbReference type="SUPFAM" id="SSF63829">
    <property type="entry name" value="Calcium-dependent phosphotriesterase"/>
    <property type="match status" value="1"/>
</dbReference>
<gene>
    <name evidence="5" type="ORF">GCM10014715_84540</name>
</gene>
<evidence type="ECO:0000313" key="6">
    <source>
        <dbReference type="Proteomes" id="UP000641386"/>
    </source>
</evidence>
<proteinExistence type="inferred from homology"/>
<feature type="binding site" evidence="3">
    <location>
        <position position="225"/>
    </location>
    <ligand>
        <name>a divalent metal cation</name>
        <dbReference type="ChEBI" id="CHEBI:60240"/>
    </ligand>
</feature>
<keyword evidence="3" id="KW-0479">Metal-binding</keyword>
<feature type="binding site" evidence="3">
    <location>
        <position position="147"/>
    </location>
    <ligand>
        <name>substrate</name>
    </ligand>
</feature>
<dbReference type="RefSeq" id="WP_189908050.1">
    <property type="nucleotide sequence ID" value="NZ_BNBC01000074.1"/>
</dbReference>
<feature type="binding site" evidence="3">
    <location>
        <position position="175"/>
    </location>
    <ligand>
        <name>a divalent metal cation</name>
        <dbReference type="ChEBI" id="CHEBI:60240"/>
    </ligand>
</feature>
<dbReference type="GO" id="GO:0004341">
    <property type="term" value="F:gluconolactonase activity"/>
    <property type="evidence" value="ECO:0007669"/>
    <property type="project" value="TreeGrafter"/>
</dbReference>
<accession>A0A919AQ33</accession>
<dbReference type="GO" id="GO:0019853">
    <property type="term" value="P:L-ascorbic acid biosynthetic process"/>
    <property type="evidence" value="ECO:0007669"/>
    <property type="project" value="TreeGrafter"/>
</dbReference>
<keyword evidence="3" id="KW-0862">Zinc</keyword>
<dbReference type="AlphaFoldDB" id="A0A919AQ33"/>
<evidence type="ECO:0000256" key="2">
    <source>
        <dbReference type="PIRSR" id="PIRSR605511-1"/>
    </source>
</evidence>
<comment type="caution">
    <text evidence="5">The sequence shown here is derived from an EMBL/GenBank/DDBJ whole genome shotgun (WGS) entry which is preliminary data.</text>
</comment>
<keyword evidence="6" id="KW-1185">Reference proteome</keyword>
<evidence type="ECO:0000313" key="5">
    <source>
        <dbReference type="EMBL" id="GHF16420.1"/>
    </source>
</evidence>
<comment type="cofactor">
    <cofactor evidence="3">
        <name>Zn(2+)</name>
        <dbReference type="ChEBI" id="CHEBI:29105"/>
    </cofactor>
    <text evidence="3">Binds 1 divalent metal cation per subunit.</text>
</comment>
<evidence type="ECO:0000256" key="3">
    <source>
        <dbReference type="PIRSR" id="PIRSR605511-2"/>
    </source>
</evidence>
<evidence type="ECO:0000259" key="4">
    <source>
        <dbReference type="Pfam" id="PF08450"/>
    </source>
</evidence>
<dbReference type="GO" id="GO:0005509">
    <property type="term" value="F:calcium ion binding"/>
    <property type="evidence" value="ECO:0007669"/>
    <property type="project" value="TreeGrafter"/>
</dbReference>
<name>A0A919AQ33_9ACTN</name>
<dbReference type="InterPro" id="IPR013658">
    <property type="entry name" value="SGL"/>
</dbReference>
<dbReference type="EMBL" id="BNBC01000074">
    <property type="protein sequence ID" value="GHF16420.1"/>
    <property type="molecule type" value="Genomic_DNA"/>
</dbReference>
<feature type="active site" description="Proton donor/acceptor" evidence="2">
    <location>
        <position position="225"/>
    </location>
</feature>
<dbReference type="InterPro" id="IPR011042">
    <property type="entry name" value="6-blade_b-propeller_TolB-like"/>
</dbReference>
<comment type="similarity">
    <text evidence="1">Belongs to the SMP-30/CGR1 family.</text>
</comment>
<feature type="binding site" evidence="3">
    <location>
        <position position="127"/>
    </location>
    <ligand>
        <name>substrate</name>
    </ligand>
</feature>
<dbReference type="Pfam" id="PF08450">
    <property type="entry name" value="SGL"/>
    <property type="match status" value="1"/>
</dbReference>
<feature type="binding site" evidence="3">
    <location>
        <position position="129"/>
    </location>
    <ligand>
        <name>substrate</name>
    </ligand>
</feature>
<dbReference type="Gene3D" id="2.120.10.30">
    <property type="entry name" value="TolB, C-terminal domain"/>
    <property type="match status" value="1"/>
</dbReference>
<sequence>MPPDNSIPASDATAFAPATTEFAPAATDFAPVAADRLELGEGIRLLDDGWVVLVDILTGRLLTLPTRRDAPLTPLAQLRDPLGAVAPVGRGDGFLAAAGKGLVRLAPDGSLLHAMSLPGLEGPPHRRMNDAVCDRQGRMWAGSMAYDATPGAGALHRVDPDGTVVTVLDGLTVPNGPAFSPDGTTMYLADSALGTVYAHRVDPATGTLSDRRVFFRLAPGTGSPDGMTVDDEGRLWSAIWGAGEIRCHAPDGTLLLTLAVPASQPTSVCLTGSELLVTTARYGMEAPGPLDGAVLSVPCRITAPAAAAAPSCVESHSVNPEAPQRNS</sequence>
<dbReference type="InterPro" id="IPR005511">
    <property type="entry name" value="SMP-30"/>
</dbReference>
<evidence type="ECO:0000256" key="1">
    <source>
        <dbReference type="ARBA" id="ARBA00008853"/>
    </source>
</evidence>
<feature type="binding site" evidence="3">
    <location>
        <position position="41"/>
    </location>
    <ligand>
        <name>a divalent metal cation</name>
        <dbReference type="ChEBI" id="CHEBI:60240"/>
    </ligand>
</feature>
<feature type="domain" description="SMP-30/Gluconolactonase/LRE-like region" evidence="4">
    <location>
        <begin position="39"/>
        <end position="281"/>
    </location>
</feature>